<feature type="domain" description="Mediator complex subunit Med1" evidence="10">
    <location>
        <begin position="69"/>
        <end position="426"/>
    </location>
</feature>
<evidence type="ECO:0000256" key="6">
    <source>
        <dbReference type="ARBA" id="ARBA00023163"/>
    </source>
</evidence>
<evidence type="ECO:0000256" key="5">
    <source>
        <dbReference type="ARBA" id="ARBA00023159"/>
    </source>
</evidence>
<evidence type="ECO:0000256" key="1">
    <source>
        <dbReference type="ARBA" id="ARBA00004123"/>
    </source>
</evidence>
<reference evidence="11 12" key="1">
    <citation type="submission" date="2021-07" db="EMBL/GenBank/DDBJ databases">
        <authorList>
            <person name="Palmer J.M."/>
        </authorList>
    </citation>
    <scope>NUCLEOTIDE SEQUENCE [LARGE SCALE GENOMIC DNA]</scope>
    <source>
        <strain evidence="11 12">AT_MEX2019</strain>
        <tissue evidence="11">Muscle</tissue>
    </source>
</reference>
<dbReference type="EMBL" id="JAHUTI010010312">
    <property type="protein sequence ID" value="MED6235280.1"/>
    <property type="molecule type" value="Genomic_DNA"/>
</dbReference>
<keyword evidence="12" id="KW-1185">Reference proteome</keyword>
<dbReference type="PANTHER" id="PTHR12881">
    <property type="entry name" value="MEDIATOR OF RNA POLYMERASE II TRANSCRIPTION SUBUNIT 1"/>
    <property type="match status" value="1"/>
</dbReference>
<dbReference type="InterPro" id="IPR019680">
    <property type="entry name" value="Mediator_Med1"/>
</dbReference>
<accession>A0ABU7ABN0</accession>
<evidence type="ECO:0000256" key="2">
    <source>
        <dbReference type="ARBA" id="ARBA00006210"/>
    </source>
</evidence>
<keyword evidence="4 9" id="KW-0805">Transcription regulation</keyword>
<evidence type="ECO:0000256" key="8">
    <source>
        <dbReference type="ARBA" id="ARBA00031254"/>
    </source>
</evidence>
<gene>
    <name evidence="11" type="ORF">ATANTOWER_022007</name>
</gene>
<dbReference type="Pfam" id="PF10744">
    <property type="entry name" value="Med1"/>
    <property type="match status" value="1"/>
</dbReference>
<dbReference type="PANTHER" id="PTHR12881:SF4">
    <property type="entry name" value="MEDIATOR OF RNA POLYMERASE II TRANSCRIPTION SUBUNIT 1"/>
    <property type="match status" value="1"/>
</dbReference>
<evidence type="ECO:0000256" key="4">
    <source>
        <dbReference type="ARBA" id="ARBA00023015"/>
    </source>
</evidence>
<keyword evidence="6 9" id="KW-0804">Transcription</keyword>
<dbReference type="Proteomes" id="UP001345963">
    <property type="component" value="Unassembled WGS sequence"/>
</dbReference>
<protein>
    <recommendedName>
        <fullName evidence="3 9">Mediator of RNA polymerase II transcription subunit 1</fullName>
    </recommendedName>
    <alternativeName>
        <fullName evidence="8 9">Mediator complex subunit 1</fullName>
    </alternativeName>
</protein>
<evidence type="ECO:0000313" key="11">
    <source>
        <dbReference type="EMBL" id="MED6235280.1"/>
    </source>
</evidence>
<evidence type="ECO:0000256" key="7">
    <source>
        <dbReference type="ARBA" id="ARBA00023242"/>
    </source>
</evidence>
<comment type="function">
    <text evidence="9">Component of the Mediator complex, a coactivator involved in the regulated transcription of nearly all RNA polymerase II-dependent genes. Mediator functions as a bridge to convey information from gene-specific regulatory proteins to the basal RNA polymerase II transcription machinery. Mediator is recruited to promoters by direct interactions with regulatory proteins and serves as a scaffold for the assembly of a functional preinitiation complex with RNA polymerase II and the general transcription factors.</text>
</comment>
<comment type="similarity">
    <text evidence="2 9">Belongs to the Mediator complex subunit 1 family.</text>
</comment>
<sequence length="488" mass="54340">MLSTLKCSVDSSMKKQELAANVLKGNARISKLHSKFAEKSWNHTFQLVRRCMEKSRDKSKPCELFVRTLERLQGVLQAPSMNNMKSRLEMMAKQQGMGFHFTEATCYLTADLFYLEVLLLPSGEVQEVKVASHGEHPVPSNSILHLLRSNNFADFSVRLGELFAKYNIPGDNETKSKLLTSLKYLWKDLQQISDLPNELKVCETITMINDGRVGFLMAGEQDYPLSLYFYISPNDGLKNSDLTFKELSEFKPAVQAAQITIGVSDVTHKLQMTSVISQPPRLDNQGCPALFAFSEVPNEMLSVWFLLRLKPPIPVLSYFIERVGQITDVTVPVSDLQWAPLPKLLIKGSASASSLSEPLDKQEIFTVLLPDTGMHTYILPETAWVAPTQRAALMDSVPFTHPAHVSAILELLRHQCAVNTLLSSCLTPRSTSPAASVCDLHFEVRPESTTSISVTFNEPHTDSLAVCSLPVAVEACFLSSVKHWLTPL</sequence>
<proteinExistence type="inferred from homology"/>
<keyword evidence="5 9" id="KW-0010">Activator</keyword>
<name>A0ABU7ABN0_9TELE</name>
<evidence type="ECO:0000259" key="10">
    <source>
        <dbReference type="Pfam" id="PF10744"/>
    </source>
</evidence>
<comment type="subcellular location">
    <subcellularLocation>
        <location evidence="1 9">Nucleus</location>
    </subcellularLocation>
</comment>
<dbReference type="InterPro" id="IPR051999">
    <property type="entry name" value="Mediator_complex_subunit_1"/>
</dbReference>
<organism evidence="11 12">
    <name type="scientific">Ataeniobius toweri</name>
    <dbReference type="NCBI Taxonomy" id="208326"/>
    <lineage>
        <taxon>Eukaryota</taxon>
        <taxon>Metazoa</taxon>
        <taxon>Chordata</taxon>
        <taxon>Craniata</taxon>
        <taxon>Vertebrata</taxon>
        <taxon>Euteleostomi</taxon>
        <taxon>Actinopterygii</taxon>
        <taxon>Neopterygii</taxon>
        <taxon>Teleostei</taxon>
        <taxon>Neoteleostei</taxon>
        <taxon>Acanthomorphata</taxon>
        <taxon>Ovalentaria</taxon>
        <taxon>Atherinomorphae</taxon>
        <taxon>Cyprinodontiformes</taxon>
        <taxon>Goodeidae</taxon>
        <taxon>Ataeniobius</taxon>
    </lineage>
</organism>
<evidence type="ECO:0000256" key="3">
    <source>
        <dbReference type="ARBA" id="ARBA00020612"/>
    </source>
</evidence>
<evidence type="ECO:0000256" key="9">
    <source>
        <dbReference type="RuleBase" id="RU364059"/>
    </source>
</evidence>
<evidence type="ECO:0000313" key="12">
    <source>
        <dbReference type="Proteomes" id="UP001345963"/>
    </source>
</evidence>
<keyword evidence="7 9" id="KW-0539">Nucleus</keyword>
<comment type="caution">
    <text evidence="11">The sequence shown here is derived from an EMBL/GenBank/DDBJ whole genome shotgun (WGS) entry which is preliminary data.</text>
</comment>